<proteinExistence type="predicted"/>
<name>A0ABP4KXF8_9ACTN</name>
<dbReference type="RefSeq" id="WP_344295677.1">
    <property type="nucleotide sequence ID" value="NZ_BAAAPF010000496.1"/>
</dbReference>
<protein>
    <recommendedName>
        <fullName evidence="1">Altered inheritance of mitochondria protein 6</fullName>
    </recommendedName>
</protein>
<dbReference type="PANTHER" id="PTHR31571:SF1">
    <property type="entry name" value="ALTERED INHERITANCE OF MITOCHONDRIA PROTEIN 6"/>
    <property type="match status" value="1"/>
</dbReference>
<dbReference type="InterPro" id="IPR017946">
    <property type="entry name" value="PLC-like_Pdiesterase_TIM-brl"/>
</dbReference>
<feature type="chain" id="PRO_5046378218" description="Altered inheritance of mitochondria protein 6" evidence="2">
    <location>
        <begin position="24"/>
        <end position="293"/>
    </location>
</feature>
<keyword evidence="2" id="KW-0732">Signal</keyword>
<dbReference type="EMBL" id="BAAAPF010000496">
    <property type="protein sequence ID" value="GAA1512079.1"/>
    <property type="molecule type" value="Genomic_DNA"/>
</dbReference>
<dbReference type="InterPro" id="IPR006311">
    <property type="entry name" value="TAT_signal"/>
</dbReference>
<comment type="caution">
    <text evidence="3">The sequence shown here is derived from an EMBL/GenBank/DDBJ whole genome shotgun (WGS) entry which is preliminary data.</text>
</comment>
<dbReference type="PROSITE" id="PS51318">
    <property type="entry name" value="TAT"/>
    <property type="match status" value="1"/>
</dbReference>
<gene>
    <name evidence="3" type="ORF">GCM10009802_65780</name>
</gene>
<dbReference type="InterPro" id="IPR039559">
    <property type="entry name" value="AIM6_PI-PLC-like_dom"/>
</dbReference>
<accession>A0ABP4KXF8</accession>
<dbReference type="CDD" id="cd08577">
    <property type="entry name" value="PI-PLCc_GDPD_SF_unchar3"/>
    <property type="match status" value="1"/>
</dbReference>
<dbReference type="SUPFAM" id="SSF51695">
    <property type="entry name" value="PLC-like phosphodiesterases"/>
    <property type="match status" value="1"/>
</dbReference>
<dbReference type="Gene3D" id="3.20.20.190">
    <property type="entry name" value="Phosphatidylinositol (PI) phosphodiesterase"/>
    <property type="match status" value="1"/>
</dbReference>
<dbReference type="PANTHER" id="PTHR31571">
    <property type="entry name" value="ALTERED INHERITANCE OF MITOCHONDRIA PROTEIN 6"/>
    <property type="match status" value="1"/>
</dbReference>
<evidence type="ECO:0000256" key="1">
    <source>
        <dbReference type="ARBA" id="ARBA00014286"/>
    </source>
</evidence>
<dbReference type="InterPro" id="IPR051236">
    <property type="entry name" value="HAT_RTT109-like"/>
</dbReference>
<evidence type="ECO:0000256" key="2">
    <source>
        <dbReference type="SAM" id="SignalP"/>
    </source>
</evidence>
<keyword evidence="4" id="KW-1185">Reference proteome</keyword>
<reference evidence="4" key="1">
    <citation type="journal article" date="2019" name="Int. J. Syst. Evol. Microbiol.">
        <title>The Global Catalogue of Microorganisms (GCM) 10K type strain sequencing project: providing services to taxonomists for standard genome sequencing and annotation.</title>
        <authorList>
            <consortium name="The Broad Institute Genomics Platform"/>
            <consortium name="The Broad Institute Genome Sequencing Center for Infectious Disease"/>
            <person name="Wu L."/>
            <person name="Ma J."/>
        </authorList>
    </citation>
    <scope>NUCLEOTIDE SEQUENCE [LARGE SCALE GENOMIC DNA]</scope>
    <source>
        <strain evidence="4">JCM 15481</strain>
    </source>
</reference>
<evidence type="ECO:0000313" key="3">
    <source>
        <dbReference type="EMBL" id="GAA1512079.1"/>
    </source>
</evidence>
<feature type="signal peptide" evidence="2">
    <location>
        <begin position="1"/>
        <end position="23"/>
    </location>
</feature>
<evidence type="ECO:0000313" key="4">
    <source>
        <dbReference type="Proteomes" id="UP001500443"/>
    </source>
</evidence>
<organism evidence="3 4">
    <name type="scientific">Streptomyces synnematoformans</name>
    <dbReference type="NCBI Taxonomy" id="415721"/>
    <lineage>
        <taxon>Bacteria</taxon>
        <taxon>Bacillati</taxon>
        <taxon>Actinomycetota</taxon>
        <taxon>Actinomycetes</taxon>
        <taxon>Kitasatosporales</taxon>
        <taxon>Streptomycetaceae</taxon>
        <taxon>Streptomyces</taxon>
    </lineage>
</organism>
<dbReference type="Proteomes" id="UP001500443">
    <property type="component" value="Unassembled WGS sequence"/>
</dbReference>
<sequence>MSAYSRRRAVATLSTAVAGGALAGGLPAYAQAADRHRPERGRGPAPLRQAHAHNDYLHERPLLDALDHGFASVEADIWLVDGRLLVAHDASQLDPARTLQRLYLDPLARRVRANGGRVYRGHRLSLQLLIDLKTAGGPTYRALSEVLRGYGSIFSSAAGGRVRRRAVTAVISGDRGARAPMEAEKLRYAFYDGRHDDINSGVPASFIPLISGNWNASFSWQGTGTMPAAERNWLNLIVHTAHRQGQTVRFWATPDAPGPARDNLWRTLLDADVDWINTDDLAGLKAFLRQHGS</sequence>